<dbReference type="KEGG" id="ral:Rumal_1225"/>
<keyword evidence="2" id="KW-0472">Membrane</keyword>
<dbReference type="EMBL" id="CP002403">
    <property type="protein sequence ID" value="ADU21742.1"/>
    <property type="molecule type" value="Genomic_DNA"/>
</dbReference>
<organism evidence="3 4">
    <name type="scientific">Ruminococcus albus (strain ATCC 27210 / DSM 20455 / JCM 14654 / NCDO 2250 / 7)</name>
    <dbReference type="NCBI Taxonomy" id="697329"/>
    <lineage>
        <taxon>Bacteria</taxon>
        <taxon>Bacillati</taxon>
        <taxon>Bacillota</taxon>
        <taxon>Clostridia</taxon>
        <taxon>Eubacteriales</taxon>
        <taxon>Oscillospiraceae</taxon>
        <taxon>Ruminococcus</taxon>
    </lineage>
</organism>
<evidence type="ECO:0000256" key="2">
    <source>
        <dbReference type="SAM" id="Phobius"/>
    </source>
</evidence>
<evidence type="ECO:0000313" key="4">
    <source>
        <dbReference type="Proteomes" id="UP000006919"/>
    </source>
</evidence>
<feature type="transmembrane region" description="Helical" evidence="2">
    <location>
        <begin position="18"/>
        <end position="38"/>
    </location>
</feature>
<gene>
    <name evidence="3" type="ordered locus">Rumal_1225</name>
</gene>
<name>E6UDV5_RUMA7</name>
<dbReference type="AlphaFoldDB" id="E6UDV5"/>
<feature type="region of interest" description="Disordered" evidence="1">
    <location>
        <begin position="120"/>
        <end position="140"/>
    </location>
</feature>
<reference evidence="3 4" key="1">
    <citation type="journal article" date="2011" name="J. Bacteriol.">
        <title>Complete genome of the cellulolytic ruminal bacterium Ruminococcus albus 7.</title>
        <authorList>
            <person name="Suen G."/>
            <person name="Stevenson D.M."/>
            <person name="Bruce D.C."/>
            <person name="Chertkov O."/>
            <person name="Copeland A."/>
            <person name="Cheng J.F."/>
            <person name="Detter C."/>
            <person name="Detter J.C."/>
            <person name="Goodwin L.A."/>
            <person name="Han C.S."/>
            <person name="Hauser L.J."/>
            <person name="Ivanova N.N."/>
            <person name="Kyrpides N.C."/>
            <person name="Land M.L."/>
            <person name="Lapidus A."/>
            <person name="Lucas S."/>
            <person name="Ovchinnikova G."/>
            <person name="Pitluck S."/>
            <person name="Tapia R."/>
            <person name="Woyke T."/>
            <person name="Boyum J."/>
            <person name="Mead D."/>
            <person name="Weimer P.J."/>
        </authorList>
    </citation>
    <scope>NUCLEOTIDE SEQUENCE [LARGE SCALE GENOMIC DNA]</scope>
    <source>
        <strain evidence="4">ATCC 27210 / DSM 20455 / JCM 14654 / NCDO 2250 / 7</strain>
    </source>
</reference>
<protein>
    <submittedName>
        <fullName evidence="3">Uncharacterized protein</fullName>
    </submittedName>
</protein>
<dbReference type="STRING" id="697329.Rumal_1225"/>
<evidence type="ECO:0000313" key="3">
    <source>
        <dbReference type="EMBL" id="ADU21742.1"/>
    </source>
</evidence>
<dbReference type="HOGENOM" id="CLU_1336704_0_0_9"/>
<sequence>MIEDFDEKRFSKKLNTGCFTTLIIFGGLILIGLGYLIYTAIHYARITNIKWDSFDKERIARIEIFLDMTMPDDVKPVWFRRESGAGDSYSRLIVENISDPQDFLGKAFPDSEITEYTTDEEDITKNEVSSPGNEKKNELQRISPDSELFSSFKDDLNFAIKEKGYSIEFTEIYDRVFADRIKGMYDIGFGKTDSGYCAVIRFLTY</sequence>
<evidence type="ECO:0000256" key="1">
    <source>
        <dbReference type="SAM" id="MobiDB-lite"/>
    </source>
</evidence>
<proteinExistence type="predicted"/>
<dbReference type="Proteomes" id="UP000006919">
    <property type="component" value="Chromosome"/>
</dbReference>
<dbReference type="RefSeq" id="WP_013497914.1">
    <property type="nucleotide sequence ID" value="NC_014833.1"/>
</dbReference>
<dbReference type="OrthoDB" id="1820286at2"/>
<accession>E6UDV5</accession>
<keyword evidence="2" id="KW-1133">Transmembrane helix</keyword>
<keyword evidence="2" id="KW-0812">Transmembrane</keyword>